<sequence>MIKYILQDKDIINSSLLTR</sequence>
<dbReference type="AlphaFoldDB" id="A0A2P2PA10"/>
<accession>A0A2P2PA10</accession>
<name>A0A2P2PA10_RHIMU</name>
<proteinExistence type="predicted"/>
<evidence type="ECO:0000313" key="1">
    <source>
        <dbReference type="EMBL" id="MBX51532.1"/>
    </source>
</evidence>
<reference evidence="1" key="1">
    <citation type="submission" date="2018-02" db="EMBL/GenBank/DDBJ databases">
        <title>Rhizophora mucronata_Transcriptome.</title>
        <authorList>
            <person name="Meera S.P."/>
            <person name="Sreeshan A."/>
            <person name="Augustine A."/>
        </authorList>
    </citation>
    <scope>NUCLEOTIDE SEQUENCE</scope>
    <source>
        <tissue evidence="1">Leaf</tissue>
    </source>
</reference>
<protein>
    <submittedName>
        <fullName evidence="1">Uncharacterized protein</fullName>
    </submittedName>
</protein>
<organism evidence="1">
    <name type="scientific">Rhizophora mucronata</name>
    <name type="common">Asiatic mangrove</name>
    <dbReference type="NCBI Taxonomy" id="61149"/>
    <lineage>
        <taxon>Eukaryota</taxon>
        <taxon>Viridiplantae</taxon>
        <taxon>Streptophyta</taxon>
        <taxon>Embryophyta</taxon>
        <taxon>Tracheophyta</taxon>
        <taxon>Spermatophyta</taxon>
        <taxon>Magnoliopsida</taxon>
        <taxon>eudicotyledons</taxon>
        <taxon>Gunneridae</taxon>
        <taxon>Pentapetalae</taxon>
        <taxon>rosids</taxon>
        <taxon>fabids</taxon>
        <taxon>Malpighiales</taxon>
        <taxon>Rhizophoraceae</taxon>
        <taxon>Rhizophora</taxon>
    </lineage>
</organism>
<dbReference type="EMBL" id="GGEC01071048">
    <property type="protein sequence ID" value="MBX51532.1"/>
    <property type="molecule type" value="Transcribed_RNA"/>
</dbReference>